<dbReference type="InterPro" id="IPR037185">
    <property type="entry name" value="EmrE-like"/>
</dbReference>
<feature type="transmembrane region" description="Helical" evidence="1">
    <location>
        <begin position="265"/>
        <end position="283"/>
    </location>
</feature>
<dbReference type="RefSeq" id="WP_184021182.1">
    <property type="nucleotide sequence ID" value="NZ_JACHFD010000025.1"/>
</dbReference>
<name>A0A840VHU6_9BACT</name>
<feature type="transmembrane region" description="Helical" evidence="1">
    <location>
        <begin position="241"/>
        <end position="259"/>
    </location>
</feature>
<evidence type="ECO:0000313" key="3">
    <source>
        <dbReference type="EMBL" id="MBB5353369.1"/>
    </source>
</evidence>
<accession>A0A840VHU6</accession>
<sequence>MPPLLQLHLLVLLITSTGILGRLIQLPPESIVAWRTLIAAMGALTIARGFRHQPIGLGARRIAILLGVGAIMGLHWICFFAAIKLANISICLAGLATISLFTAFSEPLLTRKPIRPYEVMLGLLVLAGIILIAGFSKGYLAGLMAALAAAVLASIFPVLNRGLVQQGSDPQVMVGWEMVGAFLITLPLIGFRIATGTGGWLPTPTDGGWLLILALVCTVFGHAFHIHLLRRITAYQGNLAFNFEPVYGILAAGFLFGEWHDLHPGFYAGALTIIGANLLHPWLEKRQRRPLSEPSAPSSP</sequence>
<dbReference type="EMBL" id="JACHFD010000025">
    <property type="protein sequence ID" value="MBB5353369.1"/>
    <property type="molecule type" value="Genomic_DNA"/>
</dbReference>
<feature type="domain" description="EamA" evidence="2">
    <location>
        <begin position="141"/>
        <end position="263"/>
    </location>
</feature>
<feature type="transmembrane region" description="Helical" evidence="1">
    <location>
        <begin position="141"/>
        <end position="160"/>
    </location>
</feature>
<evidence type="ECO:0000256" key="1">
    <source>
        <dbReference type="SAM" id="Phobius"/>
    </source>
</evidence>
<feature type="transmembrane region" description="Helical" evidence="1">
    <location>
        <begin position="117"/>
        <end position="135"/>
    </location>
</feature>
<keyword evidence="1" id="KW-1133">Transmembrane helix</keyword>
<proteinExistence type="predicted"/>
<feature type="transmembrane region" description="Helical" evidence="1">
    <location>
        <begin position="88"/>
        <end position="105"/>
    </location>
</feature>
<feature type="domain" description="EamA" evidence="2">
    <location>
        <begin position="8"/>
        <end position="133"/>
    </location>
</feature>
<dbReference type="PANTHER" id="PTHR22911:SF79">
    <property type="entry name" value="MOBA-LIKE NTP TRANSFERASE DOMAIN-CONTAINING PROTEIN"/>
    <property type="match status" value="1"/>
</dbReference>
<dbReference type="InterPro" id="IPR000620">
    <property type="entry name" value="EamA_dom"/>
</dbReference>
<dbReference type="Proteomes" id="UP000557717">
    <property type="component" value="Unassembled WGS sequence"/>
</dbReference>
<protein>
    <submittedName>
        <fullName evidence="3">Drug/metabolite transporter (DMT)-like permease</fullName>
    </submittedName>
</protein>
<evidence type="ECO:0000259" key="2">
    <source>
        <dbReference type="Pfam" id="PF00892"/>
    </source>
</evidence>
<feature type="transmembrane region" description="Helical" evidence="1">
    <location>
        <begin position="207"/>
        <end position="229"/>
    </location>
</feature>
<keyword evidence="1" id="KW-0812">Transmembrane</keyword>
<feature type="transmembrane region" description="Helical" evidence="1">
    <location>
        <begin position="31"/>
        <end position="50"/>
    </location>
</feature>
<feature type="transmembrane region" description="Helical" evidence="1">
    <location>
        <begin position="172"/>
        <end position="195"/>
    </location>
</feature>
<feature type="transmembrane region" description="Helical" evidence="1">
    <location>
        <begin position="62"/>
        <end position="82"/>
    </location>
</feature>
<comment type="caution">
    <text evidence="3">The sequence shown here is derived from an EMBL/GenBank/DDBJ whole genome shotgun (WGS) entry which is preliminary data.</text>
</comment>
<dbReference type="AlphaFoldDB" id="A0A840VHU6"/>
<organism evidence="3 4">
    <name type="scientific">Haloferula luteola</name>
    <dbReference type="NCBI Taxonomy" id="595692"/>
    <lineage>
        <taxon>Bacteria</taxon>
        <taxon>Pseudomonadati</taxon>
        <taxon>Verrucomicrobiota</taxon>
        <taxon>Verrucomicrobiia</taxon>
        <taxon>Verrucomicrobiales</taxon>
        <taxon>Verrucomicrobiaceae</taxon>
        <taxon>Haloferula</taxon>
    </lineage>
</organism>
<reference evidence="3 4" key="1">
    <citation type="submission" date="2020-08" db="EMBL/GenBank/DDBJ databases">
        <title>Genomic Encyclopedia of Type Strains, Phase IV (KMG-IV): sequencing the most valuable type-strain genomes for metagenomic binning, comparative biology and taxonomic classification.</title>
        <authorList>
            <person name="Goeker M."/>
        </authorList>
    </citation>
    <scope>NUCLEOTIDE SEQUENCE [LARGE SCALE GENOMIC DNA]</scope>
    <source>
        <strain evidence="3 4">YC6886</strain>
    </source>
</reference>
<dbReference type="Pfam" id="PF00892">
    <property type="entry name" value="EamA"/>
    <property type="match status" value="2"/>
</dbReference>
<dbReference type="PANTHER" id="PTHR22911">
    <property type="entry name" value="ACYL-MALONYL CONDENSING ENZYME-RELATED"/>
    <property type="match status" value="1"/>
</dbReference>
<gene>
    <name evidence="3" type="ORF">HNR46_003626</name>
</gene>
<keyword evidence="1" id="KW-0472">Membrane</keyword>
<keyword evidence="4" id="KW-1185">Reference proteome</keyword>
<dbReference type="GO" id="GO:0016020">
    <property type="term" value="C:membrane"/>
    <property type="evidence" value="ECO:0007669"/>
    <property type="project" value="InterPro"/>
</dbReference>
<dbReference type="SUPFAM" id="SSF103481">
    <property type="entry name" value="Multidrug resistance efflux transporter EmrE"/>
    <property type="match status" value="2"/>
</dbReference>
<evidence type="ECO:0000313" key="4">
    <source>
        <dbReference type="Proteomes" id="UP000557717"/>
    </source>
</evidence>